<dbReference type="EMBL" id="HBIE01010472">
    <property type="protein sequence ID" value="CAE0308298.1"/>
    <property type="molecule type" value="Transcribed_RNA"/>
</dbReference>
<dbReference type="AlphaFoldDB" id="A0A7S3HXS1"/>
<proteinExistence type="predicted"/>
<reference evidence="1" key="1">
    <citation type="submission" date="2021-01" db="EMBL/GenBank/DDBJ databases">
        <authorList>
            <person name="Corre E."/>
            <person name="Pelletier E."/>
            <person name="Niang G."/>
            <person name="Scheremetjew M."/>
            <person name="Finn R."/>
            <person name="Kale V."/>
            <person name="Holt S."/>
            <person name="Cochrane G."/>
            <person name="Meng A."/>
            <person name="Brown T."/>
            <person name="Cohen L."/>
        </authorList>
    </citation>
    <scope>NUCLEOTIDE SEQUENCE</scope>
    <source>
        <strain evidence="1">Fehren 1</strain>
    </source>
</reference>
<name>A0A7S3HXS1_9SPIT</name>
<accession>A0A7S3HXS1</accession>
<gene>
    <name evidence="1" type="ORF">FEHR0123_LOCUS3207</name>
</gene>
<evidence type="ECO:0000313" key="1">
    <source>
        <dbReference type="EMBL" id="CAE0308298.1"/>
    </source>
</evidence>
<organism evidence="1">
    <name type="scientific">Favella ehrenbergii</name>
    <dbReference type="NCBI Taxonomy" id="182087"/>
    <lineage>
        <taxon>Eukaryota</taxon>
        <taxon>Sar</taxon>
        <taxon>Alveolata</taxon>
        <taxon>Ciliophora</taxon>
        <taxon>Intramacronucleata</taxon>
        <taxon>Spirotrichea</taxon>
        <taxon>Choreotrichia</taxon>
        <taxon>Tintinnida</taxon>
        <taxon>Xystonellidae</taxon>
        <taxon>Favella</taxon>
    </lineage>
</organism>
<sequence>MDYFSNIPTQIMHIGEEKALSPGASVARVARGATKACVRGNVRLDNSTDRTTERIDTVSKLFKSVGVAQTELARPQSSHGLPATVAAEAAHAFRAYTHEAAEAFSEGILLVDEATLGEIANTLADRAREFALVHSLDVVHVFGRVERVGLVSEG</sequence>
<protein>
    <submittedName>
        <fullName evidence="1">Uncharacterized protein</fullName>
    </submittedName>
</protein>